<dbReference type="EMBL" id="BK015495">
    <property type="protein sequence ID" value="DAE09843.1"/>
    <property type="molecule type" value="Genomic_DNA"/>
</dbReference>
<proteinExistence type="predicted"/>
<organism evidence="1">
    <name type="scientific">Siphoviridae sp. ctdjo3</name>
    <dbReference type="NCBI Taxonomy" id="2825583"/>
    <lineage>
        <taxon>Viruses</taxon>
        <taxon>Duplodnaviria</taxon>
        <taxon>Heunggongvirae</taxon>
        <taxon>Uroviricota</taxon>
        <taxon>Caudoviricetes</taxon>
    </lineage>
</organism>
<name>A0A8S5PTK4_9CAUD</name>
<sequence>MRRENVEELAKVTAKKALAEFKKEEKKEYKKRIYMNTELLMKNYNKITDQVKFGISESEQIKSEEVEELDEGAIFIKSIRQSKMRSMVMIAHVDWALECLEKEQKRLGEQQKYAAFKDFYLNEKKQEELMKKYHASDRTLRRWNREMLNKMGVFLFGVDHIM</sequence>
<accession>A0A8S5PTK4</accession>
<reference evidence="1" key="1">
    <citation type="journal article" date="2021" name="Proc. Natl. Acad. Sci. U.S.A.">
        <title>A Catalog of Tens of Thousands of Viruses from Human Metagenomes Reveals Hidden Associations with Chronic Diseases.</title>
        <authorList>
            <person name="Tisza M.J."/>
            <person name="Buck C.B."/>
        </authorList>
    </citation>
    <scope>NUCLEOTIDE SEQUENCE</scope>
    <source>
        <strain evidence="1">Ctdjo3</strain>
    </source>
</reference>
<protein>
    <submittedName>
        <fullName evidence="1">Uncharacterized protein</fullName>
    </submittedName>
</protein>
<evidence type="ECO:0000313" key="1">
    <source>
        <dbReference type="EMBL" id="DAE09843.1"/>
    </source>
</evidence>